<evidence type="ECO:0000256" key="2">
    <source>
        <dbReference type="ARBA" id="ARBA00023015"/>
    </source>
</evidence>
<organism evidence="8 9">
    <name type="scientific">Novosphingobium pituita</name>
    <dbReference type="NCBI Taxonomy" id="3056842"/>
    <lineage>
        <taxon>Bacteria</taxon>
        <taxon>Pseudomonadati</taxon>
        <taxon>Pseudomonadota</taxon>
        <taxon>Alphaproteobacteria</taxon>
        <taxon>Sphingomonadales</taxon>
        <taxon>Sphingomonadaceae</taxon>
        <taxon>Novosphingobium</taxon>
    </lineage>
</organism>
<dbReference type="SUPFAM" id="SSF88946">
    <property type="entry name" value="Sigma2 domain of RNA polymerase sigma factors"/>
    <property type="match status" value="1"/>
</dbReference>
<dbReference type="NCBIfam" id="TIGR02937">
    <property type="entry name" value="sigma70-ECF"/>
    <property type="match status" value="1"/>
</dbReference>
<dbReference type="InterPro" id="IPR007627">
    <property type="entry name" value="RNA_pol_sigma70_r2"/>
</dbReference>
<dbReference type="InterPro" id="IPR013325">
    <property type="entry name" value="RNA_pol_sigma_r2"/>
</dbReference>
<sequence length="179" mass="20240">MRADENQLRAWMIGGLAGNPAAHDALLRALLPILRAFYRRRMHGREEDIEDLVQETLIAVHQRRATYDPDRPFTGWLFAIARYKMIDGFRRQGRFVAIGDFDDMLVEDSHEEASNAQADVARLLAALPDKQADAIRATRLEGLSTHEAARRLALGESDVKVSVHRGLKALAARVRDTWK</sequence>
<dbReference type="PANTHER" id="PTHR43133">
    <property type="entry name" value="RNA POLYMERASE ECF-TYPE SIGMA FACTO"/>
    <property type="match status" value="1"/>
</dbReference>
<evidence type="ECO:0000313" key="8">
    <source>
        <dbReference type="EMBL" id="GMM61726.1"/>
    </source>
</evidence>
<evidence type="ECO:0000256" key="3">
    <source>
        <dbReference type="ARBA" id="ARBA00023082"/>
    </source>
</evidence>
<dbReference type="InterPro" id="IPR014284">
    <property type="entry name" value="RNA_pol_sigma-70_dom"/>
</dbReference>
<evidence type="ECO:0000256" key="5">
    <source>
        <dbReference type="ARBA" id="ARBA00023163"/>
    </source>
</evidence>
<dbReference type="EMBL" id="BTFW01000001">
    <property type="protein sequence ID" value="GMM61726.1"/>
    <property type="molecule type" value="Genomic_DNA"/>
</dbReference>
<evidence type="ECO:0000259" key="6">
    <source>
        <dbReference type="Pfam" id="PF04542"/>
    </source>
</evidence>
<evidence type="ECO:0000313" key="9">
    <source>
        <dbReference type="Proteomes" id="UP001187221"/>
    </source>
</evidence>
<dbReference type="RefSeq" id="WP_317975381.1">
    <property type="nucleotide sequence ID" value="NZ_BTFW01000001.1"/>
</dbReference>
<keyword evidence="9" id="KW-1185">Reference proteome</keyword>
<dbReference type="Pfam" id="PF04542">
    <property type="entry name" value="Sigma70_r2"/>
    <property type="match status" value="1"/>
</dbReference>
<proteinExistence type="inferred from homology"/>
<dbReference type="Gene3D" id="1.10.10.10">
    <property type="entry name" value="Winged helix-like DNA-binding domain superfamily/Winged helix DNA-binding domain"/>
    <property type="match status" value="1"/>
</dbReference>
<dbReference type="InterPro" id="IPR039425">
    <property type="entry name" value="RNA_pol_sigma-70-like"/>
</dbReference>
<dbReference type="PANTHER" id="PTHR43133:SF58">
    <property type="entry name" value="ECF RNA POLYMERASE SIGMA FACTOR SIGD"/>
    <property type="match status" value="1"/>
</dbReference>
<dbReference type="InterPro" id="IPR013249">
    <property type="entry name" value="RNA_pol_sigma70_r4_t2"/>
</dbReference>
<feature type="domain" description="RNA polymerase sigma-70 region 2" evidence="6">
    <location>
        <begin position="26"/>
        <end position="94"/>
    </location>
</feature>
<evidence type="ECO:0000256" key="1">
    <source>
        <dbReference type="ARBA" id="ARBA00010641"/>
    </source>
</evidence>
<reference evidence="8 9" key="1">
    <citation type="submission" date="2023-06" db="EMBL/GenBank/DDBJ databases">
        <title>Draft genome sequence of Novosphingobium sp. strain IK01.</title>
        <authorList>
            <person name="Hatamoto M."/>
            <person name="Ikarashi T."/>
            <person name="Yamaguchi T."/>
        </authorList>
    </citation>
    <scope>NUCLEOTIDE SEQUENCE [LARGE SCALE GENOMIC DNA]</scope>
    <source>
        <strain evidence="8 9">IK01</strain>
    </source>
</reference>
<keyword evidence="5" id="KW-0804">Transcription</keyword>
<dbReference type="InterPro" id="IPR013324">
    <property type="entry name" value="RNA_pol_sigma_r3/r4-like"/>
</dbReference>
<gene>
    <name evidence="8" type="ORF">NUTIK01_25030</name>
</gene>
<comment type="caution">
    <text evidence="8">The sequence shown here is derived from an EMBL/GenBank/DDBJ whole genome shotgun (WGS) entry which is preliminary data.</text>
</comment>
<evidence type="ECO:0000259" key="7">
    <source>
        <dbReference type="Pfam" id="PF08281"/>
    </source>
</evidence>
<dbReference type="Pfam" id="PF08281">
    <property type="entry name" value="Sigma70_r4_2"/>
    <property type="match status" value="1"/>
</dbReference>
<protein>
    <submittedName>
        <fullName evidence="8">Sigma-70 family RNA polymerase sigma factor</fullName>
    </submittedName>
</protein>
<dbReference type="Gene3D" id="1.10.1740.10">
    <property type="match status" value="1"/>
</dbReference>
<name>A0ABQ6PAA5_9SPHN</name>
<keyword evidence="3" id="KW-0731">Sigma factor</keyword>
<dbReference type="InterPro" id="IPR036388">
    <property type="entry name" value="WH-like_DNA-bd_sf"/>
</dbReference>
<evidence type="ECO:0000256" key="4">
    <source>
        <dbReference type="ARBA" id="ARBA00023125"/>
    </source>
</evidence>
<keyword evidence="2" id="KW-0805">Transcription regulation</keyword>
<comment type="similarity">
    <text evidence="1">Belongs to the sigma-70 factor family. ECF subfamily.</text>
</comment>
<dbReference type="Proteomes" id="UP001187221">
    <property type="component" value="Unassembled WGS sequence"/>
</dbReference>
<keyword evidence="4" id="KW-0238">DNA-binding</keyword>
<dbReference type="SUPFAM" id="SSF88659">
    <property type="entry name" value="Sigma3 and sigma4 domains of RNA polymerase sigma factors"/>
    <property type="match status" value="1"/>
</dbReference>
<dbReference type="NCBIfam" id="NF009191">
    <property type="entry name" value="PRK12539.1"/>
    <property type="match status" value="1"/>
</dbReference>
<accession>A0ABQ6PAA5</accession>
<feature type="domain" description="RNA polymerase sigma factor 70 region 4 type 2" evidence="7">
    <location>
        <begin position="119"/>
        <end position="170"/>
    </location>
</feature>